<gene>
    <name evidence="3" type="ORF">PF004_g15311</name>
    <name evidence="2" type="ORF">PF010_g15794</name>
    <name evidence="1" type="ORF">PF011_g15300</name>
</gene>
<dbReference type="Proteomes" id="UP000476176">
    <property type="component" value="Unassembled WGS sequence"/>
</dbReference>
<dbReference type="EMBL" id="QXFX01001046">
    <property type="protein sequence ID" value="KAE9097864.1"/>
    <property type="molecule type" value="Genomic_DNA"/>
</dbReference>
<name>A0A6A3JSN1_9STRA</name>
<dbReference type="Proteomes" id="UP000488956">
    <property type="component" value="Unassembled WGS sequence"/>
</dbReference>
<evidence type="ECO:0000313" key="6">
    <source>
        <dbReference type="Proteomes" id="UP000488956"/>
    </source>
</evidence>
<accession>A0A6A3JSN1</accession>
<evidence type="ECO:0000313" key="3">
    <source>
        <dbReference type="EMBL" id="KAE9213543.1"/>
    </source>
</evidence>
<evidence type="ECO:0000313" key="5">
    <source>
        <dbReference type="Proteomes" id="UP000476176"/>
    </source>
</evidence>
<proteinExistence type="predicted"/>
<dbReference type="EMBL" id="QXGC01001019">
    <property type="protein sequence ID" value="KAE9213543.1"/>
    <property type="molecule type" value="Genomic_DNA"/>
</dbReference>
<reference evidence="4 5" key="1">
    <citation type="submission" date="2018-09" db="EMBL/GenBank/DDBJ databases">
        <title>Genomic investigation of the strawberry pathogen Phytophthora fragariae indicates pathogenicity is determined by transcriptional variation in three key races.</title>
        <authorList>
            <person name="Adams T.M."/>
            <person name="Armitage A.D."/>
            <person name="Sobczyk M.K."/>
            <person name="Bates H.J."/>
            <person name="Dunwell J.M."/>
            <person name="Nellist C.F."/>
            <person name="Harrison R.J."/>
        </authorList>
    </citation>
    <scope>NUCLEOTIDE SEQUENCE [LARGE SCALE GENOMIC DNA]</scope>
    <source>
        <strain evidence="3 5">BC-23</strain>
        <strain evidence="2 6">ONT-3</strain>
        <strain evidence="1 4">SCRP245</strain>
    </source>
</reference>
<evidence type="ECO:0000313" key="4">
    <source>
        <dbReference type="Proteomes" id="UP000460718"/>
    </source>
</evidence>
<dbReference type="EMBL" id="QXFW01001033">
    <property type="protein sequence ID" value="KAE8997861.1"/>
    <property type="molecule type" value="Genomic_DNA"/>
</dbReference>
<evidence type="ECO:0000313" key="2">
    <source>
        <dbReference type="EMBL" id="KAE9097864.1"/>
    </source>
</evidence>
<organism evidence="1 4">
    <name type="scientific">Phytophthora fragariae</name>
    <dbReference type="NCBI Taxonomy" id="53985"/>
    <lineage>
        <taxon>Eukaryota</taxon>
        <taxon>Sar</taxon>
        <taxon>Stramenopiles</taxon>
        <taxon>Oomycota</taxon>
        <taxon>Peronosporomycetes</taxon>
        <taxon>Peronosporales</taxon>
        <taxon>Peronosporaceae</taxon>
        <taxon>Phytophthora</taxon>
    </lineage>
</organism>
<sequence>MSVPEHQVTCLIPSALLTKRDNCYMEYLIYTKGRPVGPRPRCGCPRYAATRHPRVTRPPQEAQDKAYPTQHGLDLATARKSNVAEFFMLSLYDFNGLAVKHERPELHDPHVPRFPVLYKEPTFQQVRDSVSQADLIQSAALGVVSFPLGYTVGACWTTNY</sequence>
<dbReference type="AlphaFoldDB" id="A0A6A3JSN1"/>
<comment type="caution">
    <text evidence="1">The sequence shown here is derived from an EMBL/GenBank/DDBJ whole genome shotgun (WGS) entry which is preliminary data.</text>
</comment>
<evidence type="ECO:0000313" key="1">
    <source>
        <dbReference type="EMBL" id="KAE8997861.1"/>
    </source>
</evidence>
<dbReference type="Proteomes" id="UP000460718">
    <property type="component" value="Unassembled WGS sequence"/>
</dbReference>
<protein>
    <submittedName>
        <fullName evidence="1">Uncharacterized protein</fullName>
    </submittedName>
</protein>